<protein>
    <submittedName>
        <fullName evidence="2">(California timema) hypothetical protein</fullName>
    </submittedName>
</protein>
<evidence type="ECO:0000256" key="1">
    <source>
        <dbReference type="SAM" id="MobiDB-lite"/>
    </source>
</evidence>
<proteinExistence type="predicted"/>
<reference evidence="2" key="1">
    <citation type="submission" date="2020-11" db="EMBL/GenBank/DDBJ databases">
        <authorList>
            <person name="Tran Van P."/>
        </authorList>
    </citation>
    <scope>NUCLEOTIDE SEQUENCE</scope>
</reference>
<dbReference type="EMBL" id="OE181294">
    <property type="protein sequence ID" value="CAD7572910.1"/>
    <property type="molecule type" value="Genomic_DNA"/>
</dbReference>
<name>A0A7R9P810_TIMCA</name>
<sequence length="230" mass="25474">MAACSATLHLGVCPQGADHIKPQFVSMVKAGLNYMHVTKGGSLCLWDAVFARGFKQSWVLVVRIDNMGDAGVEFWNSPVWREFGKIFGLKFLILMILNRTDHEDLLDKRNLKLALSALSPSTCQTRKASMCVYTGYSKTPYPRKCVRTVLGKTPSLDSLVLLNKLAACKTKQEFNNTYLALYGEHSARTDCGHTLIVTTRTCRVLSDRGKSPPAPVRSDRRSPVVGPLPE</sequence>
<gene>
    <name evidence="2" type="ORF">TCMB3V08_LOCUS5554</name>
</gene>
<organism evidence="2">
    <name type="scientific">Timema californicum</name>
    <name type="common">California timema</name>
    <name type="synonym">Walking stick</name>
    <dbReference type="NCBI Taxonomy" id="61474"/>
    <lineage>
        <taxon>Eukaryota</taxon>
        <taxon>Metazoa</taxon>
        <taxon>Ecdysozoa</taxon>
        <taxon>Arthropoda</taxon>
        <taxon>Hexapoda</taxon>
        <taxon>Insecta</taxon>
        <taxon>Pterygota</taxon>
        <taxon>Neoptera</taxon>
        <taxon>Polyneoptera</taxon>
        <taxon>Phasmatodea</taxon>
        <taxon>Timematodea</taxon>
        <taxon>Timematoidea</taxon>
        <taxon>Timematidae</taxon>
        <taxon>Timema</taxon>
    </lineage>
</organism>
<evidence type="ECO:0000313" key="2">
    <source>
        <dbReference type="EMBL" id="CAD7572910.1"/>
    </source>
</evidence>
<feature type="region of interest" description="Disordered" evidence="1">
    <location>
        <begin position="205"/>
        <end position="230"/>
    </location>
</feature>
<dbReference type="AlphaFoldDB" id="A0A7R9P810"/>
<accession>A0A7R9P810</accession>